<dbReference type="AlphaFoldDB" id="A0A5C5WUP3"/>
<reference evidence="1 2" key="1">
    <citation type="submission" date="2019-02" db="EMBL/GenBank/DDBJ databases">
        <title>Deep-cultivation of Planctomycetes and their phenomic and genomic characterization uncovers novel biology.</title>
        <authorList>
            <person name="Wiegand S."/>
            <person name="Jogler M."/>
            <person name="Boedeker C."/>
            <person name="Pinto D."/>
            <person name="Vollmers J."/>
            <person name="Rivas-Marin E."/>
            <person name="Kohn T."/>
            <person name="Peeters S.H."/>
            <person name="Heuer A."/>
            <person name="Rast P."/>
            <person name="Oberbeckmann S."/>
            <person name="Bunk B."/>
            <person name="Jeske O."/>
            <person name="Meyerdierks A."/>
            <person name="Storesund J.E."/>
            <person name="Kallscheuer N."/>
            <person name="Luecker S."/>
            <person name="Lage O.M."/>
            <person name="Pohl T."/>
            <person name="Merkel B.J."/>
            <person name="Hornburger P."/>
            <person name="Mueller R.-W."/>
            <person name="Bruemmer F."/>
            <person name="Labrenz M."/>
            <person name="Spormann A.M."/>
            <person name="Op Den Camp H."/>
            <person name="Overmann J."/>
            <person name="Amann R."/>
            <person name="Jetten M.S.M."/>
            <person name="Mascher T."/>
            <person name="Medema M.H."/>
            <person name="Devos D.P."/>
            <person name="Kaster A.-K."/>
            <person name="Ovreas L."/>
            <person name="Rohde M."/>
            <person name="Galperin M.Y."/>
            <person name="Jogler C."/>
        </authorList>
    </citation>
    <scope>NUCLEOTIDE SEQUENCE [LARGE SCALE GENOMIC DNA]</scope>
    <source>
        <strain evidence="1 2">Pla22</strain>
    </source>
</reference>
<evidence type="ECO:0000313" key="2">
    <source>
        <dbReference type="Proteomes" id="UP000316598"/>
    </source>
</evidence>
<evidence type="ECO:0000313" key="1">
    <source>
        <dbReference type="EMBL" id="TWT54280.1"/>
    </source>
</evidence>
<accession>A0A5C5WUP3</accession>
<dbReference type="OrthoDB" id="286633at2"/>
<dbReference type="RefSeq" id="WP_146514349.1">
    <property type="nucleotide sequence ID" value="NZ_SJPI01000001.1"/>
</dbReference>
<dbReference type="EMBL" id="SJPI01000001">
    <property type="protein sequence ID" value="TWT54280.1"/>
    <property type="molecule type" value="Genomic_DNA"/>
</dbReference>
<proteinExistence type="predicted"/>
<name>A0A5C5WUP3_9BACT</name>
<sequence>MISKLCSDFLIAVASLLFIGTVANGQTTFSLSGPSNQSGNLQSANSASADSLAQAKASIQWLSEVAIRKSPRTFDGDKHWGETKSIWAGVKVRFDGGKLKTKRRKKDVNHGRWIKYEVSLPPQHLTDQISLTVDEVTGLQDAVGSAMRIRSTLITPMTFTARIQRWNLGVRIFSVTVSGRMKIRMRSTMALRTQADYSEIPPALVMRPHVETADLSLESFEVDRVSHVGGDAAEAWGEIMQEVLVERFVDRANDTLAEKLNKAIRKNEDDLRLSLTDWLSSLGARQQLTDQTDR</sequence>
<protein>
    <submittedName>
        <fullName evidence="1">Uncharacterized protein</fullName>
    </submittedName>
</protein>
<gene>
    <name evidence="1" type="ORF">Pla22_19220</name>
</gene>
<dbReference type="Proteomes" id="UP000316598">
    <property type="component" value="Unassembled WGS sequence"/>
</dbReference>
<keyword evidence="2" id="KW-1185">Reference proteome</keyword>
<organism evidence="1 2">
    <name type="scientific">Rubripirellula amarantea</name>
    <dbReference type="NCBI Taxonomy" id="2527999"/>
    <lineage>
        <taxon>Bacteria</taxon>
        <taxon>Pseudomonadati</taxon>
        <taxon>Planctomycetota</taxon>
        <taxon>Planctomycetia</taxon>
        <taxon>Pirellulales</taxon>
        <taxon>Pirellulaceae</taxon>
        <taxon>Rubripirellula</taxon>
    </lineage>
</organism>
<comment type="caution">
    <text evidence="1">The sequence shown here is derived from an EMBL/GenBank/DDBJ whole genome shotgun (WGS) entry which is preliminary data.</text>
</comment>